<evidence type="ECO:0000256" key="4">
    <source>
        <dbReference type="ARBA" id="ARBA00022840"/>
    </source>
</evidence>
<feature type="non-terminal residue" evidence="5">
    <location>
        <position position="92"/>
    </location>
</feature>
<dbReference type="Gene3D" id="3.30.930.10">
    <property type="entry name" value="Bira Bifunctional Protein, Domain 2"/>
    <property type="match status" value="1"/>
</dbReference>
<keyword evidence="2" id="KW-0436">Ligase</keyword>
<dbReference type="GO" id="GO:0006529">
    <property type="term" value="P:asparagine biosynthetic process"/>
    <property type="evidence" value="ECO:0007669"/>
    <property type="project" value="InterPro"/>
</dbReference>
<dbReference type="SUPFAM" id="SSF55681">
    <property type="entry name" value="Class II aaRS and biotin synthetases"/>
    <property type="match status" value="1"/>
</dbReference>
<evidence type="ECO:0000313" key="5">
    <source>
        <dbReference type="EMBL" id="SYV92875.1"/>
    </source>
</evidence>
<keyword evidence="1" id="KW-0963">Cytoplasm</keyword>
<name>A0A3B0PDG1_MYCSY</name>
<evidence type="ECO:0000256" key="1">
    <source>
        <dbReference type="ARBA" id="ARBA00022490"/>
    </source>
</evidence>
<dbReference type="PANTHER" id="PTHR30073">
    <property type="entry name" value="ASPARTATE--AMMONIA LIGASE"/>
    <property type="match status" value="1"/>
</dbReference>
<protein>
    <submittedName>
        <fullName evidence="5">Asparagine synthetase AsnA</fullName>
    </submittedName>
</protein>
<dbReference type="GO" id="GO:0005524">
    <property type="term" value="F:ATP binding"/>
    <property type="evidence" value="ECO:0007669"/>
    <property type="project" value="UniProtKB-KW"/>
</dbReference>
<evidence type="ECO:0000256" key="3">
    <source>
        <dbReference type="ARBA" id="ARBA00022741"/>
    </source>
</evidence>
<dbReference type="AlphaFoldDB" id="A0A3B0PDG1"/>
<dbReference type="PANTHER" id="PTHR30073:SF5">
    <property type="entry name" value="ASPARTATE--AMMONIA LIGASE"/>
    <property type="match status" value="1"/>
</dbReference>
<dbReference type="GO" id="GO:0004071">
    <property type="term" value="F:aspartate-ammonia ligase activity"/>
    <property type="evidence" value="ECO:0007669"/>
    <property type="project" value="InterPro"/>
</dbReference>
<keyword evidence="3" id="KW-0547">Nucleotide-binding</keyword>
<proteinExistence type="predicted"/>
<accession>A0A3B0PDG1</accession>
<dbReference type="InterPro" id="IPR004618">
    <property type="entry name" value="AsnA"/>
</dbReference>
<keyword evidence="4" id="KW-0067">ATP-binding</keyword>
<dbReference type="GO" id="GO:0005829">
    <property type="term" value="C:cytosol"/>
    <property type="evidence" value="ECO:0007669"/>
    <property type="project" value="TreeGrafter"/>
</dbReference>
<dbReference type="InterPro" id="IPR045864">
    <property type="entry name" value="aa-tRNA-synth_II/BPL/LPL"/>
</dbReference>
<evidence type="ECO:0000313" key="6">
    <source>
        <dbReference type="Proteomes" id="UP000259328"/>
    </source>
</evidence>
<dbReference type="Proteomes" id="UP000259328">
    <property type="component" value="Chromosome"/>
</dbReference>
<dbReference type="Pfam" id="PF03590">
    <property type="entry name" value="AsnA"/>
    <property type="match status" value="1"/>
</dbReference>
<dbReference type="EMBL" id="LS991953">
    <property type="protein sequence ID" value="SYV92875.1"/>
    <property type="molecule type" value="Genomic_DNA"/>
</dbReference>
<reference evidence="6" key="1">
    <citation type="submission" date="2018-06" db="EMBL/GenBank/DDBJ databases">
        <authorList>
            <consortium name="Pathogen Informatics"/>
        </authorList>
    </citation>
    <scope>NUCLEOTIDE SEQUENCE [LARGE SCALE GENOMIC DNA]</scope>
    <source>
        <strain evidence="6">NCTC10124</strain>
    </source>
</reference>
<evidence type="ECO:0000256" key="2">
    <source>
        <dbReference type="ARBA" id="ARBA00022598"/>
    </source>
</evidence>
<organism evidence="5 6">
    <name type="scientific">Mycoplasmopsis synoviae</name>
    <name type="common">Mycoplasma synoviae</name>
    <dbReference type="NCBI Taxonomy" id="2109"/>
    <lineage>
        <taxon>Bacteria</taxon>
        <taxon>Bacillati</taxon>
        <taxon>Mycoplasmatota</taxon>
        <taxon>Mycoplasmoidales</taxon>
        <taxon>Metamycoplasmataceae</taxon>
        <taxon>Mycoplasmopsis</taxon>
    </lineage>
</organism>
<sequence>MWESYLEKIAFFIKSMYKTKLDVKTTQFAIHDLKIEFAKNLAKSLNLIRVSAPLFVEKQSQVNDGLNGEKPVEFTPKNTDKVHEIIHSLAKW</sequence>
<gene>
    <name evidence="5" type="ORF">NCTC10124_00602</name>
</gene>